<proteinExistence type="inferred from homology"/>
<dbReference type="InterPro" id="IPR006015">
    <property type="entry name" value="Universal_stress_UspA"/>
</dbReference>
<dbReference type="Gene3D" id="3.40.50.620">
    <property type="entry name" value="HUPs"/>
    <property type="match status" value="2"/>
</dbReference>
<dbReference type="SUPFAM" id="SSF52402">
    <property type="entry name" value="Adenine nucleotide alpha hydrolases-like"/>
    <property type="match status" value="2"/>
</dbReference>
<sequence>MYRNLLVAHDLSVEADIAVRRAAQLAHQHGASVTLLHVIEEFFPDRMMDTVREAAEVALRDAARASGIADYQLVIRQGRAANTVTQAVQELGADLLVIGAHHQQLLERFDGTTLERIARHCRAPILLAVEESAAPYTKALAGLDLSHCSCQAWRAGYRLLEPAAELLALNAYQPGKKAGRADSHLETQRELLRQALQDERNHVPSTGPQLLCAVQQGTAQQALETALREWSPDLLILGSRSRSRGAIEQAMLGSSTRYFLRRPPCDVLISQ</sequence>
<evidence type="ECO:0000256" key="1">
    <source>
        <dbReference type="ARBA" id="ARBA00008791"/>
    </source>
</evidence>
<dbReference type="RefSeq" id="WP_169935957.1">
    <property type="nucleotide sequence ID" value="NZ_CP048833.1"/>
</dbReference>
<dbReference type="CDD" id="cd00293">
    <property type="entry name" value="USP-like"/>
    <property type="match status" value="2"/>
</dbReference>
<keyword evidence="4" id="KW-1185">Reference proteome</keyword>
<dbReference type="PRINTS" id="PR01438">
    <property type="entry name" value="UNVRSLSTRESS"/>
</dbReference>
<gene>
    <name evidence="3" type="ORF">G4G71_05535</name>
</gene>
<dbReference type="EMBL" id="CP048833">
    <property type="protein sequence ID" value="QJP07370.1"/>
    <property type="molecule type" value="Genomic_DNA"/>
</dbReference>
<evidence type="ECO:0000313" key="3">
    <source>
        <dbReference type="EMBL" id="QJP07370.1"/>
    </source>
</evidence>
<evidence type="ECO:0000259" key="2">
    <source>
        <dbReference type="Pfam" id="PF00582"/>
    </source>
</evidence>
<dbReference type="InterPro" id="IPR014729">
    <property type="entry name" value="Rossmann-like_a/b/a_fold"/>
</dbReference>
<protein>
    <submittedName>
        <fullName evidence="3">Universal stress protein</fullName>
    </submittedName>
</protein>
<feature type="domain" description="UspA" evidence="2">
    <location>
        <begin position="1"/>
        <end position="127"/>
    </location>
</feature>
<organism evidence="3 4">
    <name type="scientific">Pseudomonas multiresinivorans</name>
    <dbReference type="NCBI Taxonomy" id="95301"/>
    <lineage>
        <taxon>Bacteria</taxon>
        <taxon>Pseudomonadati</taxon>
        <taxon>Pseudomonadota</taxon>
        <taxon>Gammaproteobacteria</taxon>
        <taxon>Pseudomonadales</taxon>
        <taxon>Pseudomonadaceae</taxon>
        <taxon>Pseudomonas</taxon>
    </lineage>
</organism>
<comment type="similarity">
    <text evidence="1">Belongs to the universal stress protein A family.</text>
</comment>
<reference evidence="3 4" key="1">
    <citation type="submission" date="2020-02" db="EMBL/GenBank/DDBJ databases">
        <title>Complete genome sequence of Pseudomonas multiresinivorans ORNL1.</title>
        <authorList>
            <person name="Podar M."/>
        </authorList>
    </citation>
    <scope>NUCLEOTIDE SEQUENCE [LARGE SCALE GENOMIC DNA]</scope>
    <source>
        <strain evidence="4">populi</strain>
    </source>
</reference>
<evidence type="ECO:0000313" key="4">
    <source>
        <dbReference type="Proteomes" id="UP000502549"/>
    </source>
</evidence>
<dbReference type="PANTHER" id="PTHR46268">
    <property type="entry name" value="STRESS RESPONSE PROTEIN NHAX"/>
    <property type="match status" value="1"/>
</dbReference>
<name>A0A7Z3GPP3_9PSED</name>
<dbReference type="AlphaFoldDB" id="A0A7Z3GPP3"/>
<dbReference type="PANTHER" id="PTHR46268:SF6">
    <property type="entry name" value="UNIVERSAL STRESS PROTEIN UP12"/>
    <property type="match status" value="1"/>
</dbReference>
<dbReference type="Pfam" id="PF00582">
    <property type="entry name" value="Usp"/>
    <property type="match status" value="2"/>
</dbReference>
<dbReference type="InterPro" id="IPR006016">
    <property type="entry name" value="UspA"/>
</dbReference>
<accession>A0A7Z3GPP3</accession>
<dbReference type="KEGG" id="pmui:G4G71_05535"/>
<dbReference type="Proteomes" id="UP000502549">
    <property type="component" value="Chromosome"/>
</dbReference>
<feature type="domain" description="UspA" evidence="2">
    <location>
        <begin position="136"/>
        <end position="269"/>
    </location>
</feature>